<dbReference type="Pfam" id="PF03435">
    <property type="entry name" value="Sacchrp_dh_NADP"/>
    <property type="match status" value="1"/>
</dbReference>
<dbReference type="EMBL" id="JAXAVX010000001">
    <property type="protein sequence ID" value="MDX8150768.1"/>
    <property type="molecule type" value="Genomic_DNA"/>
</dbReference>
<dbReference type="Proteomes" id="UP001277761">
    <property type="component" value="Unassembled WGS sequence"/>
</dbReference>
<dbReference type="SUPFAM" id="SSF51735">
    <property type="entry name" value="NAD(P)-binding Rossmann-fold domains"/>
    <property type="match status" value="1"/>
</dbReference>
<dbReference type="InterPro" id="IPR036291">
    <property type="entry name" value="NAD(P)-bd_dom_sf"/>
</dbReference>
<evidence type="ECO:0000259" key="2">
    <source>
        <dbReference type="Pfam" id="PF03435"/>
    </source>
</evidence>
<dbReference type="PANTHER" id="PTHR12286:SF5">
    <property type="entry name" value="SACCHAROPINE DEHYDROGENASE-LIKE OXIDOREDUCTASE"/>
    <property type="match status" value="1"/>
</dbReference>
<accession>A0ABU4VIN1</accession>
<proteinExistence type="predicted"/>
<dbReference type="Gene3D" id="3.40.50.720">
    <property type="entry name" value="NAD(P)-binding Rossmann-like Domain"/>
    <property type="match status" value="1"/>
</dbReference>
<protein>
    <submittedName>
        <fullName evidence="3">Saccharopine dehydrogenase NADP-binding domain-containing protein</fullName>
    </submittedName>
</protein>
<dbReference type="InterPro" id="IPR005097">
    <property type="entry name" value="Sacchrp_dh_NADP-bd"/>
</dbReference>
<sequence length="410" mass="43292">MTERREHDLVLFGATGFVGALTAEYLARVAPDGLRIALAGRSAAKLEAVRAGLPDAARSWPVVVADSGDEAQLDALAASTRVVLTTVGPYARLGLPLVGACARAGTHYADLTGEVLFMRATIDAWDATARESGARIVHTAGFDSIPSDLGVLALHEAVAAAGAGELGDTELVVVATKGGFSGGTIDSLRGQLDVVRADRDQRRIALDPYGLSPDREAEPDLGPQHDPRSVTRGADGRWRAPFLMSTINTRVVRRSNALLGHAYGRTFRYQEYLSGGRGPRGAVTAGVVTGGLGALMAGLAFGPTRKLLDRVLPDPGEGPSEELRRRGFFRIELTTTTTSGRRFRCRVSAQGDPGYQATAEMLGETGLALALDEERLPDRAGVLTPATAVGTVLTDRLRAVGHVYDVTEES</sequence>
<feature type="domain" description="Saccharopine dehydrogenase NADP binding" evidence="2">
    <location>
        <begin position="10"/>
        <end position="130"/>
    </location>
</feature>
<gene>
    <name evidence="3" type="ORF">SK069_04105</name>
</gene>
<dbReference type="InterPro" id="IPR051276">
    <property type="entry name" value="Saccharopine_DH-like_oxidrdct"/>
</dbReference>
<dbReference type="PANTHER" id="PTHR12286">
    <property type="entry name" value="SACCHAROPINE DEHYDROGENASE-LIKE OXIDOREDUCTASE"/>
    <property type="match status" value="1"/>
</dbReference>
<name>A0ABU4VIN1_9ACTN</name>
<comment type="caution">
    <text evidence="3">The sequence shown here is derived from an EMBL/GenBank/DDBJ whole genome shotgun (WGS) entry which is preliminary data.</text>
</comment>
<feature type="region of interest" description="Disordered" evidence="1">
    <location>
        <begin position="206"/>
        <end position="234"/>
    </location>
</feature>
<organism evidence="3 4">
    <name type="scientific">Patulibacter brassicae</name>
    <dbReference type="NCBI Taxonomy" id="1705717"/>
    <lineage>
        <taxon>Bacteria</taxon>
        <taxon>Bacillati</taxon>
        <taxon>Actinomycetota</taxon>
        <taxon>Thermoleophilia</taxon>
        <taxon>Solirubrobacterales</taxon>
        <taxon>Patulibacteraceae</taxon>
        <taxon>Patulibacter</taxon>
    </lineage>
</organism>
<evidence type="ECO:0000313" key="3">
    <source>
        <dbReference type="EMBL" id="MDX8150768.1"/>
    </source>
</evidence>
<keyword evidence="4" id="KW-1185">Reference proteome</keyword>
<evidence type="ECO:0000256" key="1">
    <source>
        <dbReference type="SAM" id="MobiDB-lite"/>
    </source>
</evidence>
<reference evidence="3 4" key="1">
    <citation type="submission" date="2023-11" db="EMBL/GenBank/DDBJ databases">
        <authorList>
            <person name="Xu M."/>
            <person name="Jiang T."/>
        </authorList>
    </citation>
    <scope>NUCLEOTIDE SEQUENCE [LARGE SCALE GENOMIC DNA]</scope>
    <source>
        <strain evidence="3 4">SD</strain>
    </source>
</reference>
<feature type="compositionally biased region" description="Basic and acidic residues" evidence="1">
    <location>
        <begin position="213"/>
        <end position="234"/>
    </location>
</feature>
<dbReference type="RefSeq" id="WP_319952911.1">
    <property type="nucleotide sequence ID" value="NZ_JAXAVX010000001.1"/>
</dbReference>
<evidence type="ECO:0000313" key="4">
    <source>
        <dbReference type="Proteomes" id="UP001277761"/>
    </source>
</evidence>